<dbReference type="PATRIC" id="fig|1161421.3.peg.1735"/>
<reference evidence="2 3" key="1">
    <citation type="submission" date="2012-07" db="EMBL/GenBank/DDBJ databases">
        <authorList>
            <person name="Durkin A.S."/>
            <person name="McCorrison J."/>
            <person name="Torralba M."/>
            <person name="Gillis M."/>
            <person name="Methe B."/>
            <person name="Sutton G."/>
            <person name="Nelson K.E."/>
        </authorList>
    </citation>
    <scope>NUCLEOTIDE SEQUENCE [LARGE SCALE GENOMIC DNA]</scope>
    <source>
        <strain evidence="2 3">SK304</strain>
    </source>
</reference>
<dbReference type="InterPro" id="IPR056092">
    <property type="entry name" value="DUF7675"/>
</dbReference>
<organism evidence="2 3">
    <name type="scientific">Streptococcus oralis SK304</name>
    <dbReference type="NCBI Taxonomy" id="1161421"/>
    <lineage>
        <taxon>Bacteria</taxon>
        <taxon>Bacillati</taxon>
        <taxon>Bacillota</taxon>
        <taxon>Bacilli</taxon>
        <taxon>Lactobacillales</taxon>
        <taxon>Streptococcaceae</taxon>
        <taxon>Streptococcus</taxon>
    </lineage>
</organism>
<dbReference type="Pfam" id="PF24723">
    <property type="entry name" value="DUF7675"/>
    <property type="match status" value="1"/>
</dbReference>
<dbReference type="Proteomes" id="UP000006745">
    <property type="component" value="Unassembled WGS sequence"/>
</dbReference>
<evidence type="ECO:0000259" key="1">
    <source>
        <dbReference type="Pfam" id="PF24723"/>
    </source>
</evidence>
<accession>J4TC05</accession>
<evidence type="ECO:0000313" key="2">
    <source>
        <dbReference type="EMBL" id="EJP19269.1"/>
    </source>
</evidence>
<comment type="caution">
    <text evidence="2">The sequence shown here is derived from an EMBL/GenBank/DDBJ whole genome shotgun (WGS) entry which is preliminary data.</text>
</comment>
<feature type="domain" description="DUF7675" evidence="1">
    <location>
        <begin position="34"/>
        <end position="97"/>
    </location>
</feature>
<dbReference type="EMBL" id="ALJN01000021">
    <property type="protein sequence ID" value="EJP19269.1"/>
    <property type="molecule type" value="Genomic_DNA"/>
</dbReference>
<sequence length="109" mass="13314">MLNNELHDYDKPDSSDEIDELIISESNLEGYSDFYKESEESKVWWIDKIDVRGELLFSFDQQKIYNLFLDYPHNMTEEEVKIFDIENPFWRDFFSDRMSQTIHLFVRIE</sequence>
<dbReference type="AlphaFoldDB" id="J4TC05"/>
<proteinExistence type="predicted"/>
<name>J4TC05_STROR</name>
<gene>
    <name evidence="2" type="ORF">HMPREF1125_0042</name>
</gene>
<protein>
    <recommendedName>
        <fullName evidence="1">DUF7675 domain-containing protein</fullName>
    </recommendedName>
</protein>
<evidence type="ECO:0000313" key="3">
    <source>
        <dbReference type="Proteomes" id="UP000006745"/>
    </source>
</evidence>